<proteinExistence type="predicted"/>
<protein>
    <recommendedName>
        <fullName evidence="1">AbiEi antitoxin N-terminal domain-containing protein</fullName>
    </recommendedName>
</protein>
<dbReference type="KEGG" id="elut:CKA38_09880"/>
<dbReference type="Pfam" id="PF13338">
    <property type="entry name" value="AbiEi_4"/>
    <property type="match status" value="1"/>
</dbReference>
<dbReference type="RefSeq" id="WP_108825320.1">
    <property type="nucleotide sequence ID" value="NZ_CP023004.1"/>
</dbReference>
<evidence type="ECO:0000313" key="2">
    <source>
        <dbReference type="EMBL" id="AWI09511.1"/>
    </source>
</evidence>
<dbReference type="Proteomes" id="UP000244896">
    <property type="component" value="Chromosome"/>
</dbReference>
<keyword evidence="3" id="KW-1185">Reference proteome</keyword>
<dbReference type="AlphaFoldDB" id="A0A2U8E3U4"/>
<dbReference type="EMBL" id="CP023004">
    <property type="protein sequence ID" value="AWI09511.1"/>
    <property type="molecule type" value="Genomic_DNA"/>
</dbReference>
<dbReference type="InterPro" id="IPR025159">
    <property type="entry name" value="AbiEi_N"/>
</dbReference>
<dbReference type="OrthoDB" id="9789781at2"/>
<organism evidence="2 3">
    <name type="scientific">Ereboglobus luteus</name>
    <dbReference type="NCBI Taxonomy" id="1796921"/>
    <lineage>
        <taxon>Bacteria</taxon>
        <taxon>Pseudomonadati</taxon>
        <taxon>Verrucomicrobiota</taxon>
        <taxon>Opitutia</taxon>
        <taxon>Opitutales</taxon>
        <taxon>Opitutaceae</taxon>
        <taxon>Ereboglobus</taxon>
    </lineage>
</organism>
<gene>
    <name evidence="2" type="ORF">CKA38_09880</name>
</gene>
<accession>A0A2U8E3U4</accession>
<sequence>MTKTKLIEQLARKRGSLRPRDLRADNLPTAYLGRLVRAGRLIRFSRGVYAPSDAEIDEKHDWEIACLRVPNGVLCLTTALALHEIGTQSPREVWMAIDGKAWTPRITHPPMRYVRFSPAALHYGVMTEKISGQARLRVYTAAKTVADCFKFRNKIGIDVAIEALREGWRTRKFTMSELAAAAHVCRVARVMQPYLEMLP</sequence>
<evidence type="ECO:0000259" key="1">
    <source>
        <dbReference type="Pfam" id="PF13338"/>
    </source>
</evidence>
<evidence type="ECO:0000313" key="3">
    <source>
        <dbReference type="Proteomes" id="UP000244896"/>
    </source>
</evidence>
<name>A0A2U8E3U4_9BACT</name>
<reference evidence="2 3" key="1">
    <citation type="journal article" date="2018" name="Syst. Appl. Microbiol.">
        <title>Ereboglobus luteus gen. nov. sp. nov. from cockroach guts, and new insights into the oxygen relationship of the genera Opitutus and Didymococcus (Verrucomicrobia: Opitutaceae).</title>
        <authorList>
            <person name="Tegtmeier D."/>
            <person name="Belitz A."/>
            <person name="Radek R."/>
            <person name="Heimerl T."/>
            <person name="Brune A."/>
        </authorList>
    </citation>
    <scope>NUCLEOTIDE SEQUENCE [LARGE SCALE GENOMIC DNA]</scope>
    <source>
        <strain evidence="2 3">Ho45</strain>
    </source>
</reference>
<feature type="domain" description="AbiEi antitoxin N-terminal" evidence="1">
    <location>
        <begin position="7"/>
        <end position="50"/>
    </location>
</feature>